<dbReference type="InterPro" id="IPR036942">
    <property type="entry name" value="Beta-barrel_TonB_sf"/>
</dbReference>
<evidence type="ECO:0000256" key="6">
    <source>
        <dbReference type="ARBA" id="ARBA00022729"/>
    </source>
</evidence>
<comment type="subcellular location">
    <subcellularLocation>
        <location evidence="1 12">Cell outer membrane</location>
        <topology evidence="1 12">Multi-pass membrane protein</topology>
    </subcellularLocation>
</comment>
<evidence type="ECO:0000256" key="2">
    <source>
        <dbReference type="ARBA" id="ARBA00022448"/>
    </source>
</evidence>
<dbReference type="Gene3D" id="2.170.130.10">
    <property type="entry name" value="TonB-dependent receptor, plug domain"/>
    <property type="match status" value="1"/>
</dbReference>
<sequence length="808" mass="87578">MKCGPRYHNIYSVLLSVGICSLSSAACAAGVTAATTSAPTRGAINVGRVSAGLAALNTLDKVPTKKEVFESTQSVKVIGKKQMETAGPAGGAGQALAVAPGVNTQTDSPAGASRTTISINGMKTGWSNIAGNANDGTVMVTFDGVPMVDPAYGVWGSPEVPQMSMIKGIAVTYGPGYPINRWFNNIGGSINFIPLQPTAKAGASIGGFYGSFNTRGIHFNVRTGNIDGWSVIIAGGLTSAGNYLNGYGFNNPSNNYAYYAKVIKRFRGGHFSFGAYAARGVAYRPLAIPVSPNSNVTINGTDANGNPNSGPIYSQQTTGFYTTLPSSMYWKEAFNTSYILYSKFYDHLSHDLSLHNLLWYRHGSREHLHYNYYTGGYSNGALNQYYLAKSDTYGDKLYFTERLPWNSVSFGGYFINNKYNSLLEFYNPTQQVVSNINGAPLNINGAPVYGSLGIPNGDSHSSYMYMTDLAAFIQDDIQPVRNVRITPGLRVVTFNTNFVNNEAAQFPLNGYNNGVNAYGTSGDRQPNSSTNFTDVEPSIGVNWQIIPNVAVYANYSTAYKAPAGATGTYAHDLASSLKPQSSSQYQFGVKAYVPHDGLLNRASFGANYYHLNDTNEIIPIPVVSHLYSLFASGSSTFSGVNLYFDDNPLYNLHVFTNLSFEKAVYSKYVNPHGVSYDGLPVSDVPAQTANIGAYYQYYHAGVVYEPRIWWQYTGAQNIYNNNTGAPTNQKLSAFGIWNAALRVNIGHQYLFAGLHKLSVNVDVLNLLNKQYNNYQYISSGGYYGVAGQMLADPGMPRAVYVSLEGHFA</sequence>
<dbReference type="PANTHER" id="PTHR32552">
    <property type="entry name" value="FERRICHROME IRON RECEPTOR-RELATED"/>
    <property type="match status" value="1"/>
</dbReference>
<dbReference type="AlphaFoldDB" id="A0A845U7S1"/>
<accession>A0A845U7S1</accession>
<evidence type="ECO:0000313" key="17">
    <source>
        <dbReference type="EMBL" id="NDU42913.1"/>
    </source>
</evidence>
<dbReference type="PANTHER" id="PTHR32552:SF68">
    <property type="entry name" value="FERRICHROME OUTER MEMBRANE TRANSPORTER_PHAGE RECEPTOR"/>
    <property type="match status" value="1"/>
</dbReference>
<reference evidence="17" key="1">
    <citation type="submission" date="2019-11" db="EMBL/GenBank/DDBJ databases">
        <title>Acidithiobacillus ferrianus sp. nov.: a facultatively anaerobic and extremely acidophilic chemolithoautotroph.</title>
        <authorList>
            <person name="Norris P.R."/>
            <person name="Falagan C."/>
            <person name="Moya-Beltran A."/>
            <person name="Castro M."/>
            <person name="Quatrini R."/>
            <person name="Johnson D.B."/>
        </authorList>
    </citation>
    <scope>NUCLEOTIDE SEQUENCE [LARGE SCALE GENOMIC DNA]</scope>
    <source>
        <strain evidence="17">MG</strain>
    </source>
</reference>
<keyword evidence="2 12" id="KW-0813">Transport</keyword>
<dbReference type="InterPro" id="IPR037066">
    <property type="entry name" value="Plug_dom_sf"/>
</dbReference>
<dbReference type="InterPro" id="IPR012910">
    <property type="entry name" value="Plug_dom"/>
</dbReference>
<evidence type="ECO:0000256" key="12">
    <source>
        <dbReference type="PROSITE-ProRule" id="PRU01360"/>
    </source>
</evidence>
<evidence type="ECO:0000256" key="10">
    <source>
        <dbReference type="ARBA" id="ARBA00023136"/>
    </source>
</evidence>
<comment type="similarity">
    <text evidence="12 13">Belongs to the TonB-dependent receptor family.</text>
</comment>
<feature type="domain" description="TonB-dependent receptor plug" evidence="16">
    <location>
        <begin position="69"/>
        <end position="175"/>
    </location>
</feature>
<dbReference type="GO" id="GO:0009279">
    <property type="term" value="C:cell outer membrane"/>
    <property type="evidence" value="ECO:0007669"/>
    <property type="project" value="UniProtKB-SubCell"/>
</dbReference>
<organism evidence="17">
    <name type="scientific">Acidithiobacillus ferrianus</name>
    <dbReference type="NCBI Taxonomy" id="2678518"/>
    <lineage>
        <taxon>Bacteria</taxon>
        <taxon>Pseudomonadati</taxon>
        <taxon>Pseudomonadota</taxon>
        <taxon>Acidithiobacillia</taxon>
        <taxon>Acidithiobacillales</taxon>
        <taxon>Acidithiobacillaceae</taxon>
        <taxon>Acidithiobacillus</taxon>
    </lineage>
</organism>
<dbReference type="InterPro" id="IPR000531">
    <property type="entry name" value="Beta-barrel_TonB"/>
</dbReference>
<keyword evidence="10 12" id="KW-0472">Membrane</keyword>
<keyword evidence="7" id="KW-0408">Iron</keyword>
<name>A0A845U7S1_9PROT</name>
<evidence type="ECO:0000256" key="13">
    <source>
        <dbReference type="RuleBase" id="RU003357"/>
    </source>
</evidence>
<keyword evidence="9 13" id="KW-0798">TonB box</keyword>
<keyword evidence="11 12" id="KW-0998">Cell outer membrane</keyword>
<comment type="caution">
    <text evidence="17">The sequence shown here is derived from an EMBL/GenBank/DDBJ whole genome shotgun (WGS) entry which is preliminary data.</text>
</comment>
<dbReference type="Gene3D" id="2.40.170.20">
    <property type="entry name" value="TonB-dependent receptor, beta-barrel domain"/>
    <property type="match status" value="1"/>
</dbReference>
<dbReference type="PROSITE" id="PS51257">
    <property type="entry name" value="PROKAR_LIPOPROTEIN"/>
    <property type="match status" value="1"/>
</dbReference>
<keyword evidence="6 14" id="KW-0732">Signal</keyword>
<evidence type="ECO:0000259" key="16">
    <source>
        <dbReference type="Pfam" id="PF07715"/>
    </source>
</evidence>
<keyword evidence="5 12" id="KW-0812">Transmembrane</keyword>
<keyword evidence="4" id="KW-0410">Iron transport</keyword>
<evidence type="ECO:0000256" key="1">
    <source>
        <dbReference type="ARBA" id="ARBA00004571"/>
    </source>
</evidence>
<keyword evidence="3 12" id="KW-1134">Transmembrane beta strand</keyword>
<proteinExistence type="inferred from homology"/>
<dbReference type="PROSITE" id="PS52016">
    <property type="entry name" value="TONB_DEPENDENT_REC_3"/>
    <property type="match status" value="1"/>
</dbReference>
<evidence type="ECO:0000256" key="3">
    <source>
        <dbReference type="ARBA" id="ARBA00022452"/>
    </source>
</evidence>
<keyword evidence="17" id="KW-0675">Receptor</keyword>
<evidence type="ECO:0000256" key="8">
    <source>
        <dbReference type="ARBA" id="ARBA00023065"/>
    </source>
</evidence>
<evidence type="ECO:0000256" key="7">
    <source>
        <dbReference type="ARBA" id="ARBA00023004"/>
    </source>
</evidence>
<dbReference type="GO" id="GO:0015344">
    <property type="term" value="F:siderophore uptake transmembrane transporter activity"/>
    <property type="evidence" value="ECO:0007669"/>
    <property type="project" value="TreeGrafter"/>
</dbReference>
<dbReference type="Pfam" id="PF00593">
    <property type="entry name" value="TonB_dep_Rec_b-barrel"/>
    <property type="match status" value="1"/>
</dbReference>
<dbReference type="Pfam" id="PF07715">
    <property type="entry name" value="Plug"/>
    <property type="match status" value="1"/>
</dbReference>
<feature type="domain" description="TonB-dependent receptor-like beta-barrel" evidence="15">
    <location>
        <begin position="294"/>
        <end position="766"/>
    </location>
</feature>
<dbReference type="EMBL" id="WNJL01000035">
    <property type="protein sequence ID" value="NDU42913.1"/>
    <property type="molecule type" value="Genomic_DNA"/>
</dbReference>
<keyword evidence="8" id="KW-0406">Ion transport</keyword>
<dbReference type="InterPro" id="IPR039426">
    <property type="entry name" value="TonB-dep_rcpt-like"/>
</dbReference>
<evidence type="ECO:0000256" key="11">
    <source>
        <dbReference type="ARBA" id="ARBA00023237"/>
    </source>
</evidence>
<protein>
    <submittedName>
        <fullName evidence="17">TonB-dependent receptor</fullName>
    </submittedName>
</protein>
<feature type="chain" id="PRO_5032763261" evidence="14">
    <location>
        <begin position="29"/>
        <end position="808"/>
    </location>
</feature>
<feature type="signal peptide" evidence="14">
    <location>
        <begin position="1"/>
        <end position="28"/>
    </location>
</feature>
<evidence type="ECO:0000256" key="5">
    <source>
        <dbReference type="ARBA" id="ARBA00022692"/>
    </source>
</evidence>
<evidence type="ECO:0000256" key="14">
    <source>
        <dbReference type="SAM" id="SignalP"/>
    </source>
</evidence>
<gene>
    <name evidence="17" type="ORF">GL267_09785</name>
</gene>
<evidence type="ECO:0000259" key="15">
    <source>
        <dbReference type="Pfam" id="PF00593"/>
    </source>
</evidence>
<evidence type="ECO:0000256" key="4">
    <source>
        <dbReference type="ARBA" id="ARBA00022496"/>
    </source>
</evidence>
<dbReference type="SUPFAM" id="SSF56935">
    <property type="entry name" value="Porins"/>
    <property type="match status" value="1"/>
</dbReference>
<evidence type="ECO:0000256" key="9">
    <source>
        <dbReference type="ARBA" id="ARBA00023077"/>
    </source>
</evidence>